<dbReference type="InterPro" id="IPR009003">
    <property type="entry name" value="Peptidase_S1_PA"/>
</dbReference>
<dbReference type="Proteomes" id="UP000801492">
    <property type="component" value="Unassembled WGS sequence"/>
</dbReference>
<gene>
    <name evidence="7" type="ORF">ILUMI_22799</name>
</gene>
<proteinExistence type="predicted"/>
<dbReference type="PANTHER" id="PTHR24276:SF91">
    <property type="entry name" value="AT26814P-RELATED"/>
    <property type="match status" value="1"/>
</dbReference>
<dbReference type="Gene3D" id="2.40.10.10">
    <property type="entry name" value="Trypsin-like serine proteases"/>
    <property type="match status" value="1"/>
</dbReference>
<dbReference type="PROSITE" id="PS51257">
    <property type="entry name" value="PROKAR_LIPOPROTEIN"/>
    <property type="match status" value="1"/>
</dbReference>
<keyword evidence="8" id="KW-1185">Reference proteome</keyword>
<dbReference type="EMBL" id="VTPC01090433">
    <property type="protein sequence ID" value="KAF2883386.1"/>
    <property type="molecule type" value="Genomic_DNA"/>
</dbReference>
<evidence type="ECO:0000256" key="1">
    <source>
        <dbReference type="ARBA" id="ARBA00022670"/>
    </source>
</evidence>
<evidence type="ECO:0000313" key="8">
    <source>
        <dbReference type="Proteomes" id="UP000801492"/>
    </source>
</evidence>
<keyword evidence="5" id="KW-0472">Membrane</keyword>
<dbReference type="PROSITE" id="PS50240">
    <property type="entry name" value="TRYPSIN_DOM"/>
    <property type="match status" value="1"/>
</dbReference>
<protein>
    <recommendedName>
        <fullName evidence="6">Peptidase S1 domain-containing protein</fullName>
    </recommendedName>
</protein>
<dbReference type="AlphaFoldDB" id="A0A8K0CD69"/>
<keyword evidence="3" id="KW-0720">Serine protease</keyword>
<evidence type="ECO:0000259" key="6">
    <source>
        <dbReference type="PROSITE" id="PS50240"/>
    </source>
</evidence>
<dbReference type="PANTHER" id="PTHR24276">
    <property type="entry name" value="POLYSERASE-RELATED"/>
    <property type="match status" value="1"/>
</dbReference>
<dbReference type="OrthoDB" id="6726461at2759"/>
<keyword evidence="2" id="KW-0378">Hydrolase</keyword>
<name>A0A8K0CD69_IGNLU</name>
<dbReference type="SUPFAM" id="SSF50494">
    <property type="entry name" value="Trypsin-like serine proteases"/>
    <property type="match status" value="1"/>
</dbReference>
<evidence type="ECO:0000256" key="2">
    <source>
        <dbReference type="ARBA" id="ARBA00022801"/>
    </source>
</evidence>
<dbReference type="GO" id="GO:0006508">
    <property type="term" value="P:proteolysis"/>
    <property type="evidence" value="ECO:0007669"/>
    <property type="project" value="UniProtKB-KW"/>
</dbReference>
<keyword evidence="5" id="KW-0812">Transmembrane</keyword>
<feature type="domain" description="Peptidase S1" evidence="6">
    <location>
        <begin position="81"/>
        <end position="319"/>
    </location>
</feature>
<dbReference type="InterPro" id="IPR050430">
    <property type="entry name" value="Peptidase_S1"/>
</dbReference>
<evidence type="ECO:0000256" key="4">
    <source>
        <dbReference type="ARBA" id="ARBA00023157"/>
    </source>
</evidence>
<dbReference type="Pfam" id="PF00089">
    <property type="entry name" value="Trypsin"/>
    <property type="match status" value="1"/>
</dbReference>
<reference evidence="7" key="1">
    <citation type="submission" date="2019-08" db="EMBL/GenBank/DDBJ databases">
        <title>The genome of the North American firefly Photinus pyralis.</title>
        <authorList>
            <consortium name="Photinus pyralis genome working group"/>
            <person name="Fallon T.R."/>
            <person name="Sander Lower S.E."/>
            <person name="Weng J.-K."/>
        </authorList>
    </citation>
    <scope>NUCLEOTIDE SEQUENCE</scope>
    <source>
        <strain evidence="7">TRF0915ILg1</strain>
        <tissue evidence="7">Whole body</tissue>
    </source>
</reference>
<evidence type="ECO:0000256" key="3">
    <source>
        <dbReference type="ARBA" id="ARBA00022825"/>
    </source>
</evidence>
<dbReference type="InterPro" id="IPR043504">
    <property type="entry name" value="Peptidase_S1_PA_chymotrypsin"/>
</dbReference>
<comment type="caution">
    <text evidence="7">The sequence shown here is derived from an EMBL/GenBank/DDBJ whole genome shotgun (WGS) entry which is preliminary data.</text>
</comment>
<evidence type="ECO:0000313" key="7">
    <source>
        <dbReference type="EMBL" id="KAF2883386.1"/>
    </source>
</evidence>
<keyword evidence="4" id="KW-1015">Disulfide bond</keyword>
<dbReference type="InterPro" id="IPR001254">
    <property type="entry name" value="Trypsin_dom"/>
</dbReference>
<organism evidence="7 8">
    <name type="scientific">Ignelater luminosus</name>
    <name type="common">Cucubano</name>
    <name type="synonym">Pyrophorus luminosus</name>
    <dbReference type="NCBI Taxonomy" id="2038154"/>
    <lineage>
        <taxon>Eukaryota</taxon>
        <taxon>Metazoa</taxon>
        <taxon>Ecdysozoa</taxon>
        <taxon>Arthropoda</taxon>
        <taxon>Hexapoda</taxon>
        <taxon>Insecta</taxon>
        <taxon>Pterygota</taxon>
        <taxon>Neoptera</taxon>
        <taxon>Endopterygota</taxon>
        <taxon>Coleoptera</taxon>
        <taxon>Polyphaga</taxon>
        <taxon>Elateriformia</taxon>
        <taxon>Elateroidea</taxon>
        <taxon>Elateridae</taxon>
        <taxon>Agrypninae</taxon>
        <taxon>Pyrophorini</taxon>
        <taxon>Ignelater</taxon>
    </lineage>
</organism>
<sequence length="325" mass="36707">MRSPLETGLLLILTMAVPFLIGIVIVYAILIGTGCPQCSYSCGEYCNKAGPRSFNKSGIITTLFQLNPNISVSKLAEKYEICSDSLLRKFDSKAIDHTFVVSISEDVYVDDLNEQRYLCTAVILTFKWILSSSNCIKEEHTVSSGIYRIFVRAGSNYWIKGGSEHEIKRIVAADSTTHTVTAIELQVEFPRLPSIRPVMLSTTSLYTNYGIAEMYGWRSNESLPLKYRKKYVKMVSELVIIYRDDICENIAERQPHLFCAMEVKPQNDICMYLRGFPLIRGKVLVGIDVGGICDHNRNITVHLIYEISYALNWLKGLTGVYVEHA</sequence>
<keyword evidence="1" id="KW-0645">Protease</keyword>
<dbReference type="GO" id="GO:0004252">
    <property type="term" value="F:serine-type endopeptidase activity"/>
    <property type="evidence" value="ECO:0007669"/>
    <property type="project" value="InterPro"/>
</dbReference>
<keyword evidence="5" id="KW-1133">Transmembrane helix</keyword>
<accession>A0A8K0CD69</accession>
<feature type="transmembrane region" description="Helical" evidence="5">
    <location>
        <begin position="7"/>
        <end position="30"/>
    </location>
</feature>
<evidence type="ECO:0000256" key="5">
    <source>
        <dbReference type="SAM" id="Phobius"/>
    </source>
</evidence>